<gene>
    <name evidence="4" type="primary">Ankk1</name>
    <name evidence="4" type="ORF">SPIL2461_LOCUS16551</name>
</gene>
<evidence type="ECO:0000313" key="4">
    <source>
        <dbReference type="EMBL" id="CAE7630980.1"/>
    </source>
</evidence>
<dbReference type="EMBL" id="CAJNIZ010042658">
    <property type="protein sequence ID" value="CAE7630980.1"/>
    <property type="molecule type" value="Genomic_DNA"/>
</dbReference>
<evidence type="ECO:0000256" key="1">
    <source>
        <dbReference type="ARBA" id="ARBA00022737"/>
    </source>
</evidence>
<dbReference type="PROSITE" id="PS50088">
    <property type="entry name" value="ANK_REPEAT"/>
    <property type="match status" value="2"/>
</dbReference>
<evidence type="ECO:0000256" key="3">
    <source>
        <dbReference type="PROSITE-ProRule" id="PRU00023"/>
    </source>
</evidence>
<feature type="repeat" description="ANK" evidence="3">
    <location>
        <begin position="295"/>
        <end position="327"/>
    </location>
</feature>
<dbReference type="InterPro" id="IPR036770">
    <property type="entry name" value="Ankyrin_rpt-contain_sf"/>
</dbReference>
<keyword evidence="1" id="KW-0677">Repeat</keyword>
<dbReference type="PANTHER" id="PTHR24198">
    <property type="entry name" value="ANKYRIN REPEAT AND PROTEIN KINASE DOMAIN-CONTAINING PROTEIN"/>
    <property type="match status" value="1"/>
</dbReference>
<evidence type="ECO:0000256" key="2">
    <source>
        <dbReference type="ARBA" id="ARBA00023043"/>
    </source>
</evidence>
<feature type="non-terminal residue" evidence="4">
    <location>
        <position position="1"/>
    </location>
</feature>
<dbReference type="SUPFAM" id="SSF48403">
    <property type="entry name" value="Ankyrin repeat"/>
    <property type="match status" value="1"/>
</dbReference>
<dbReference type="Pfam" id="PF12796">
    <property type="entry name" value="Ank_2"/>
    <property type="match status" value="1"/>
</dbReference>
<accession>A0A812VP57</accession>
<dbReference type="Gene3D" id="1.25.40.20">
    <property type="entry name" value="Ankyrin repeat-containing domain"/>
    <property type="match status" value="1"/>
</dbReference>
<name>A0A812VP57_SYMPI</name>
<feature type="repeat" description="ANK" evidence="3">
    <location>
        <begin position="498"/>
        <end position="530"/>
    </location>
</feature>
<evidence type="ECO:0000313" key="5">
    <source>
        <dbReference type="Proteomes" id="UP000649617"/>
    </source>
</evidence>
<dbReference type="PROSITE" id="PS50297">
    <property type="entry name" value="ANK_REP_REGION"/>
    <property type="match status" value="1"/>
</dbReference>
<dbReference type="InterPro" id="IPR002110">
    <property type="entry name" value="Ankyrin_rpt"/>
</dbReference>
<protein>
    <submittedName>
        <fullName evidence="4">Ankk1 protein</fullName>
    </submittedName>
</protein>
<dbReference type="PANTHER" id="PTHR24198:SF165">
    <property type="entry name" value="ANKYRIN REPEAT-CONTAINING PROTEIN-RELATED"/>
    <property type="match status" value="1"/>
</dbReference>
<sequence>VTPVHTLMGMKELKPHEELMQEGILVEYDDSKGNAMFVSHQWAGAEHPDPNFEQFTVLQDALRNAMSGTSLISGNISIELYTGQQVCVSAKDLTSKALYIWYDFFSCPQSSARAHDRQLAISSIPAYVDRCQFFVILCPHVRHAKHQLLLNKRSWESRGWCRLERVARELSTRADTGVSIEIQGATHQSQAAAFGWVQAPVGTGSFTVPSDKEKIAQVLQRMVRKKLHYYLVRGDLHSYRLMLNIQRVHYKDLHINPIEGLVPGFVSESHDPAVYAAESFMFQNGFNSINQRTAEGWTPICFAAVDGSPMLISALLEQRADVNDRMKQREPASQFGQDTPLLHMCAFLTNNEALRVLISSRADVAARDGFGATALVWAAFSNNVEGIKALWAAGCDPAAVNMLGYSPFRVASAVGRVDAMNELLPHTSKEEINLALHAAMLQGGGSAEVMSTLLRVGAEVDFKLNMPLISPLGIWFGCLSLRHRWKSSLLSSYAYHHYGATPLMCSVITGSFEATAVLLAAGARTDLRNLARCCGESWGLNRVRVPVFRLGVKVCPY</sequence>
<keyword evidence="5" id="KW-1185">Reference proteome</keyword>
<dbReference type="OrthoDB" id="417630at2759"/>
<dbReference type="SMART" id="SM00248">
    <property type="entry name" value="ANK"/>
    <property type="match status" value="5"/>
</dbReference>
<keyword evidence="2 3" id="KW-0040">ANK repeat</keyword>
<organism evidence="4 5">
    <name type="scientific">Symbiodinium pilosum</name>
    <name type="common">Dinoflagellate</name>
    <dbReference type="NCBI Taxonomy" id="2952"/>
    <lineage>
        <taxon>Eukaryota</taxon>
        <taxon>Sar</taxon>
        <taxon>Alveolata</taxon>
        <taxon>Dinophyceae</taxon>
        <taxon>Suessiales</taxon>
        <taxon>Symbiodiniaceae</taxon>
        <taxon>Symbiodinium</taxon>
    </lineage>
</organism>
<dbReference type="Proteomes" id="UP000649617">
    <property type="component" value="Unassembled WGS sequence"/>
</dbReference>
<comment type="caution">
    <text evidence="4">The sequence shown here is derived from an EMBL/GenBank/DDBJ whole genome shotgun (WGS) entry which is preliminary data.</text>
</comment>
<dbReference type="AlphaFoldDB" id="A0A812VP57"/>
<proteinExistence type="predicted"/>
<reference evidence="4" key="1">
    <citation type="submission" date="2021-02" db="EMBL/GenBank/DDBJ databases">
        <authorList>
            <person name="Dougan E. K."/>
            <person name="Rhodes N."/>
            <person name="Thang M."/>
            <person name="Chan C."/>
        </authorList>
    </citation>
    <scope>NUCLEOTIDE SEQUENCE</scope>
</reference>